<organism evidence="1 2">
    <name type="scientific">Protopolystoma xenopodis</name>
    <dbReference type="NCBI Taxonomy" id="117903"/>
    <lineage>
        <taxon>Eukaryota</taxon>
        <taxon>Metazoa</taxon>
        <taxon>Spiralia</taxon>
        <taxon>Lophotrochozoa</taxon>
        <taxon>Platyhelminthes</taxon>
        <taxon>Monogenea</taxon>
        <taxon>Polyopisthocotylea</taxon>
        <taxon>Polystomatidea</taxon>
        <taxon>Polystomatidae</taxon>
        <taxon>Protopolystoma</taxon>
    </lineage>
</organism>
<reference evidence="1" key="1">
    <citation type="submission" date="2018-11" db="EMBL/GenBank/DDBJ databases">
        <authorList>
            <consortium name="Pathogen Informatics"/>
        </authorList>
    </citation>
    <scope>NUCLEOTIDE SEQUENCE</scope>
</reference>
<gene>
    <name evidence="1" type="ORF">PXEA_LOCUS31858</name>
</gene>
<evidence type="ECO:0000313" key="2">
    <source>
        <dbReference type="Proteomes" id="UP000784294"/>
    </source>
</evidence>
<accession>A0A448XJZ1</accession>
<sequence>MDRKKEEGDDKVAEMTRIDKCNLGPAVSRDWSAGLGHRNRALRPNVPIIHSRCALFAQRDSNHDVTAYNLDTTPRVVNAAPSRLDSRWGC</sequence>
<keyword evidence="2" id="KW-1185">Reference proteome</keyword>
<name>A0A448XJZ1_9PLAT</name>
<comment type="caution">
    <text evidence="1">The sequence shown here is derived from an EMBL/GenBank/DDBJ whole genome shotgun (WGS) entry which is preliminary data.</text>
</comment>
<dbReference type="Proteomes" id="UP000784294">
    <property type="component" value="Unassembled WGS sequence"/>
</dbReference>
<protein>
    <submittedName>
        <fullName evidence="1">Uncharacterized protein</fullName>
    </submittedName>
</protein>
<proteinExistence type="predicted"/>
<dbReference type="AlphaFoldDB" id="A0A448XJZ1"/>
<evidence type="ECO:0000313" key="1">
    <source>
        <dbReference type="EMBL" id="VEL38418.1"/>
    </source>
</evidence>
<dbReference type="EMBL" id="CAAALY010257867">
    <property type="protein sequence ID" value="VEL38418.1"/>
    <property type="molecule type" value="Genomic_DNA"/>
</dbReference>